<comment type="caution">
    <text evidence="1">The sequence shown here is derived from an EMBL/GenBank/DDBJ whole genome shotgun (WGS) entry which is preliminary data.</text>
</comment>
<name>A0A2H0M1V1_9BACT</name>
<dbReference type="EMBL" id="PCWA01000024">
    <property type="protein sequence ID" value="PIQ89705.1"/>
    <property type="molecule type" value="Genomic_DNA"/>
</dbReference>
<evidence type="ECO:0000313" key="2">
    <source>
        <dbReference type="Proteomes" id="UP000229641"/>
    </source>
</evidence>
<reference evidence="1 2" key="1">
    <citation type="submission" date="2017-09" db="EMBL/GenBank/DDBJ databases">
        <title>Depth-based differentiation of microbial function through sediment-hosted aquifers and enrichment of novel symbionts in the deep terrestrial subsurface.</title>
        <authorList>
            <person name="Probst A.J."/>
            <person name="Ladd B."/>
            <person name="Jarett J.K."/>
            <person name="Geller-Mcgrath D.E."/>
            <person name="Sieber C.M."/>
            <person name="Emerson J.B."/>
            <person name="Anantharaman K."/>
            <person name="Thomas B.C."/>
            <person name="Malmstrom R."/>
            <person name="Stieglmeier M."/>
            <person name="Klingl A."/>
            <person name="Woyke T."/>
            <person name="Ryan C.M."/>
            <person name="Banfield J.F."/>
        </authorList>
    </citation>
    <scope>NUCLEOTIDE SEQUENCE [LARGE SCALE GENOMIC DNA]</scope>
    <source>
        <strain evidence="1">CG11_big_fil_rev_8_21_14_0_20_42_13</strain>
    </source>
</reference>
<sequence>MTEREFWLFMEKSYEKGRIKQVSGYVDSGGLKEPNQYIGGHSLLPADYESIPKTIIIEFGGLLMDESVTIKTKEMILITLAHHVSKEALNILKAYNKNPDMELVIFAELALQECEWWNE</sequence>
<protein>
    <submittedName>
        <fullName evidence="1">Uncharacterized protein</fullName>
    </submittedName>
</protein>
<gene>
    <name evidence="1" type="ORF">COV72_01725</name>
</gene>
<dbReference type="Proteomes" id="UP000229641">
    <property type="component" value="Unassembled WGS sequence"/>
</dbReference>
<proteinExistence type="predicted"/>
<dbReference type="AlphaFoldDB" id="A0A2H0M1V1"/>
<evidence type="ECO:0000313" key="1">
    <source>
        <dbReference type="EMBL" id="PIQ89705.1"/>
    </source>
</evidence>
<organism evidence="1 2">
    <name type="scientific">Candidatus Ghiorseimicrobium undicola</name>
    <dbReference type="NCBI Taxonomy" id="1974746"/>
    <lineage>
        <taxon>Bacteria</taxon>
        <taxon>Pseudomonadati</taxon>
        <taxon>Candidatus Omnitrophota</taxon>
        <taxon>Candidatus Ghiorseimicrobium</taxon>
    </lineage>
</organism>
<accession>A0A2H0M1V1</accession>